<feature type="domain" description="ABC transmembrane type-1" evidence="8">
    <location>
        <begin position="74"/>
        <end position="277"/>
    </location>
</feature>
<dbReference type="CDD" id="cd06261">
    <property type="entry name" value="TM_PBP2"/>
    <property type="match status" value="1"/>
</dbReference>
<dbReference type="InterPro" id="IPR035906">
    <property type="entry name" value="MetI-like_sf"/>
</dbReference>
<dbReference type="PANTHER" id="PTHR43744:SF9">
    <property type="entry name" value="POLYGALACTURONAN_RHAMNOGALACTURONAN TRANSPORT SYSTEM PERMEASE PROTEIN YTCP"/>
    <property type="match status" value="1"/>
</dbReference>
<evidence type="ECO:0000313" key="10">
    <source>
        <dbReference type="Proteomes" id="UP000502248"/>
    </source>
</evidence>
<dbReference type="EMBL" id="CP051680">
    <property type="protein sequence ID" value="QJD87153.1"/>
    <property type="molecule type" value="Genomic_DNA"/>
</dbReference>
<dbReference type="PANTHER" id="PTHR43744">
    <property type="entry name" value="ABC TRANSPORTER PERMEASE PROTEIN MG189-RELATED-RELATED"/>
    <property type="match status" value="1"/>
</dbReference>
<proteinExistence type="inferred from homology"/>
<evidence type="ECO:0000256" key="2">
    <source>
        <dbReference type="ARBA" id="ARBA00022448"/>
    </source>
</evidence>
<dbReference type="PROSITE" id="PS50928">
    <property type="entry name" value="ABC_TM1"/>
    <property type="match status" value="1"/>
</dbReference>
<evidence type="ECO:0000256" key="7">
    <source>
        <dbReference type="RuleBase" id="RU363032"/>
    </source>
</evidence>
<dbReference type="Pfam" id="PF00528">
    <property type="entry name" value="BPD_transp_1"/>
    <property type="match status" value="1"/>
</dbReference>
<evidence type="ECO:0000256" key="3">
    <source>
        <dbReference type="ARBA" id="ARBA00022475"/>
    </source>
</evidence>
<sequence length="292" mass="32765">MQTQSVSYRVFTVFNYTFVGLLALLCIAPLLHILAVSFSSKAAASANLVYFWPVDFTVGSYAKTFGNNNFLISIWIAIQRTVLGTALTMILIAMAAYALSKDNKPYRGRTFFAWYFLFTMLFGGGLIPSYIVVQKLGLLNSLFALILPGAVAVFSLILLINFFRSIPKELEEAALIDGAGQFRTLFTIYIPLSMPAIATLSLFSMVYHWNSWFDGLIYMTDYRKYPLSSFLQTIVVAKDFTKINMDVSELKNISERSLRASQIIIGAVPILFVYPFLQRFFVKGIILGGVKE</sequence>
<dbReference type="Gene3D" id="1.10.3720.10">
    <property type="entry name" value="MetI-like"/>
    <property type="match status" value="1"/>
</dbReference>
<dbReference type="Proteomes" id="UP000502248">
    <property type="component" value="Chromosome"/>
</dbReference>
<organism evidence="9 10">
    <name type="scientific">Cohnella herbarum</name>
    <dbReference type="NCBI Taxonomy" id="2728023"/>
    <lineage>
        <taxon>Bacteria</taxon>
        <taxon>Bacillati</taxon>
        <taxon>Bacillota</taxon>
        <taxon>Bacilli</taxon>
        <taxon>Bacillales</taxon>
        <taxon>Paenibacillaceae</taxon>
        <taxon>Cohnella</taxon>
    </lineage>
</organism>
<keyword evidence="10" id="KW-1185">Reference proteome</keyword>
<feature type="transmembrane region" description="Helical" evidence="7">
    <location>
        <begin position="138"/>
        <end position="163"/>
    </location>
</feature>
<keyword evidence="5 7" id="KW-1133">Transmembrane helix</keyword>
<dbReference type="KEGG" id="cheb:HH215_30905"/>
<reference evidence="9 10" key="1">
    <citation type="submission" date="2020-04" db="EMBL/GenBank/DDBJ databases">
        <title>Genome sequencing of novel species.</title>
        <authorList>
            <person name="Heo J."/>
            <person name="Kim S.-J."/>
            <person name="Kim J.-S."/>
            <person name="Hong S.-B."/>
            <person name="Kwon S.-W."/>
        </authorList>
    </citation>
    <scope>NUCLEOTIDE SEQUENCE [LARGE SCALE GENOMIC DNA]</scope>
    <source>
        <strain evidence="9 10">MFER-1</strain>
    </source>
</reference>
<evidence type="ECO:0000256" key="6">
    <source>
        <dbReference type="ARBA" id="ARBA00023136"/>
    </source>
</evidence>
<dbReference type="RefSeq" id="WP_169283399.1">
    <property type="nucleotide sequence ID" value="NZ_CP051680.1"/>
</dbReference>
<name>A0A7Z2VPL9_9BACL</name>
<feature type="transmembrane region" description="Helical" evidence="7">
    <location>
        <begin position="111"/>
        <end position="132"/>
    </location>
</feature>
<dbReference type="AlphaFoldDB" id="A0A7Z2VPL9"/>
<evidence type="ECO:0000259" key="8">
    <source>
        <dbReference type="PROSITE" id="PS50928"/>
    </source>
</evidence>
<evidence type="ECO:0000256" key="4">
    <source>
        <dbReference type="ARBA" id="ARBA00022692"/>
    </source>
</evidence>
<feature type="transmembrane region" description="Helical" evidence="7">
    <location>
        <begin position="260"/>
        <end position="277"/>
    </location>
</feature>
<keyword evidence="6 7" id="KW-0472">Membrane</keyword>
<comment type="subcellular location">
    <subcellularLocation>
        <location evidence="1 7">Cell membrane</location>
        <topology evidence="1 7">Multi-pass membrane protein</topology>
    </subcellularLocation>
</comment>
<keyword evidence="3" id="KW-1003">Cell membrane</keyword>
<dbReference type="SUPFAM" id="SSF161098">
    <property type="entry name" value="MetI-like"/>
    <property type="match status" value="1"/>
</dbReference>
<feature type="transmembrane region" description="Helical" evidence="7">
    <location>
        <begin position="184"/>
        <end position="209"/>
    </location>
</feature>
<keyword evidence="2 7" id="KW-0813">Transport</keyword>
<protein>
    <submittedName>
        <fullName evidence="9">Carbohydrate ABC transporter permease</fullName>
    </submittedName>
</protein>
<dbReference type="GO" id="GO:0005886">
    <property type="term" value="C:plasma membrane"/>
    <property type="evidence" value="ECO:0007669"/>
    <property type="project" value="UniProtKB-SubCell"/>
</dbReference>
<evidence type="ECO:0000256" key="5">
    <source>
        <dbReference type="ARBA" id="ARBA00022989"/>
    </source>
</evidence>
<evidence type="ECO:0000313" key="9">
    <source>
        <dbReference type="EMBL" id="QJD87153.1"/>
    </source>
</evidence>
<dbReference type="GO" id="GO:0055085">
    <property type="term" value="P:transmembrane transport"/>
    <property type="evidence" value="ECO:0007669"/>
    <property type="project" value="InterPro"/>
</dbReference>
<keyword evidence="4 7" id="KW-0812">Transmembrane</keyword>
<comment type="similarity">
    <text evidence="7">Belongs to the binding-protein-dependent transport system permease family.</text>
</comment>
<gene>
    <name evidence="9" type="ORF">HH215_30905</name>
</gene>
<accession>A0A7Z2VPL9</accession>
<dbReference type="InterPro" id="IPR000515">
    <property type="entry name" value="MetI-like"/>
</dbReference>
<evidence type="ECO:0000256" key="1">
    <source>
        <dbReference type="ARBA" id="ARBA00004651"/>
    </source>
</evidence>
<feature type="transmembrane region" description="Helical" evidence="7">
    <location>
        <begin position="70"/>
        <end position="99"/>
    </location>
</feature>